<dbReference type="Proteomes" id="UP000199701">
    <property type="component" value="Unassembled WGS sequence"/>
</dbReference>
<dbReference type="EMBL" id="FOJI01000033">
    <property type="protein sequence ID" value="SEW46464.1"/>
    <property type="molecule type" value="Genomic_DNA"/>
</dbReference>
<evidence type="ECO:0000313" key="2">
    <source>
        <dbReference type="Proteomes" id="UP000199701"/>
    </source>
</evidence>
<organism evidence="1 2">
    <name type="scientific">[Clostridium] fimetarium</name>
    <dbReference type="NCBI Taxonomy" id="99656"/>
    <lineage>
        <taxon>Bacteria</taxon>
        <taxon>Bacillati</taxon>
        <taxon>Bacillota</taxon>
        <taxon>Clostridia</taxon>
        <taxon>Lachnospirales</taxon>
        <taxon>Lachnospiraceae</taxon>
    </lineage>
</organism>
<name>A0A1I0RXY7_9FIRM</name>
<evidence type="ECO:0000313" key="1">
    <source>
        <dbReference type="EMBL" id="SEW46464.1"/>
    </source>
</evidence>
<dbReference type="AlphaFoldDB" id="A0A1I0RXY7"/>
<proteinExistence type="predicted"/>
<protein>
    <submittedName>
        <fullName evidence="1">Uncharacterized protein</fullName>
    </submittedName>
</protein>
<keyword evidence="2" id="KW-1185">Reference proteome</keyword>
<sequence length="149" mass="17501">MKFLQFLQEHKKDDKGTSMRELLFDSQYGMVEYVKEDNVILLTWKEKCSYDDYRNATLEALSGLQKYKHSNFVVDARNGFEDEKEDVEWGFNILLPAMSKTTCKAVVFIMEAVGSIEEEMDMWTKEFMRYFEVIKVDSYVKAISALLNI</sequence>
<gene>
    <name evidence="1" type="ORF">SAMN05421659_1336</name>
</gene>
<accession>A0A1I0RXY7</accession>
<reference evidence="1 2" key="1">
    <citation type="submission" date="2016-10" db="EMBL/GenBank/DDBJ databases">
        <authorList>
            <person name="de Groot N.N."/>
        </authorList>
    </citation>
    <scope>NUCLEOTIDE SEQUENCE [LARGE SCALE GENOMIC DNA]</scope>
    <source>
        <strain evidence="1 2">DSM 9179</strain>
    </source>
</reference>